<keyword evidence="7" id="KW-0411">Iron-sulfur</keyword>
<dbReference type="PANTHER" id="PTHR47354:SF1">
    <property type="entry name" value="CARNITINE MONOOXYGENASE REDUCTASE SUBUNIT"/>
    <property type="match status" value="1"/>
</dbReference>
<dbReference type="InterPro" id="IPR039261">
    <property type="entry name" value="FNR_nucleotide-bd"/>
</dbReference>
<dbReference type="PANTHER" id="PTHR47354">
    <property type="entry name" value="NADH OXIDOREDUCTASE HCR"/>
    <property type="match status" value="1"/>
</dbReference>
<evidence type="ECO:0000256" key="1">
    <source>
        <dbReference type="ARBA" id="ARBA00001974"/>
    </source>
</evidence>
<reference evidence="10 11" key="1">
    <citation type="journal article" date="2019" name="Int. J. Syst. Evol. Microbiol.">
        <title>The Global Catalogue of Microorganisms (GCM) 10K type strain sequencing project: providing services to taxonomists for standard genome sequencing and annotation.</title>
        <authorList>
            <consortium name="The Broad Institute Genomics Platform"/>
            <consortium name="The Broad Institute Genome Sequencing Center for Infectious Disease"/>
            <person name="Wu L."/>
            <person name="Ma J."/>
        </authorList>
    </citation>
    <scope>NUCLEOTIDE SEQUENCE [LARGE SCALE GENOMIC DNA]</scope>
    <source>
        <strain evidence="10 11">JCM 6242</strain>
    </source>
</reference>
<dbReference type="Gene3D" id="2.40.30.10">
    <property type="entry name" value="Translation factors"/>
    <property type="match status" value="1"/>
</dbReference>
<evidence type="ECO:0000313" key="11">
    <source>
        <dbReference type="Proteomes" id="UP001500831"/>
    </source>
</evidence>
<dbReference type="SUPFAM" id="SSF63380">
    <property type="entry name" value="Riboflavin synthase domain-like"/>
    <property type="match status" value="1"/>
</dbReference>
<dbReference type="InterPro" id="IPR017938">
    <property type="entry name" value="Riboflavin_synthase-like_b-brl"/>
</dbReference>
<dbReference type="InterPro" id="IPR017927">
    <property type="entry name" value="FAD-bd_FR_type"/>
</dbReference>
<dbReference type="InterPro" id="IPR012675">
    <property type="entry name" value="Beta-grasp_dom_sf"/>
</dbReference>
<keyword evidence="4" id="KW-0479">Metal-binding</keyword>
<keyword evidence="6" id="KW-0408">Iron</keyword>
<dbReference type="SUPFAM" id="SSF54292">
    <property type="entry name" value="2Fe-2S ferredoxin-like"/>
    <property type="match status" value="1"/>
</dbReference>
<protein>
    <submittedName>
        <fullName evidence="10">PDR/VanB family oxidoreductase</fullName>
    </submittedName>
</protein>
<organism evidence="10 11">
    <name type="scientific">Streptosporangium fragile</name>
    <dbReference type="NCBI Taxonomy" id="46186"/>
    <lineage>
        <taxon>Bacteria</taxon>
        <taxon>Bacillati</taxon>
        <taxon>Actinomycetota</taxon>
        <taxon>Actinomycetes</taxon>
        <taxon>Streptosporangiales</taxon>
        <taxon>Streptosporangiaceae</taxon>
        <taxon>Streptosporangium</taxon>
    </lineage>
</organism>
<evidence type="ECO:0000256" key="5">
    <source>
        <dbReference type="ARBA" id="ARBA00023002"/>
    </source>
</evidence>
<keyword evidence="3" id="KW-0001">2Fe-2S</keyword>
<dbReference type="EMBL" id="BAAAVI010000042">
    <property type="protein sequence ID" value="GAA2888298.1"/>
    <property type="molecule type" value="Genomic_DNA"/>
</dbReference>
<dbReference type="Gene3D" id="3.10.20.30">
    <property type="match status" value="1"/>
</dbReference>
<dbReference type="PRINTS" id="PR00409">
    <property type="entry name" value="PHDIOXRDTASE"/>
</dbReference>
<dbReference type="PROSITE" id="PS00197">
    <property type="entry name" value="2FE2S_FER_1"/>
    <property type="match status" value="1"/>
</dbReference>
<keyword evidence="11" id="KW-1185">Reference proteome</keyword>
<evidence type="ECO:0000313" key="10">
    <source>
        <dbReference type="EMBL" id="GAA2888298.1"/>
    </source>
</evidence>
<keyword evidence="5" id="KW-0560">Oxidoreductase</keyword>
<dbReference type="InterPro" id="IPR001041">
    <property type="entry name" value="2Fe-2S_ferredoxin-type"/>
</dbReference>
<dbReference type="CDD" id="cd06185">
    <property type="entry name" value="PDR_like"/>
    <property type="match status" value="1"/>
</dbReference>
<gene>
    <name evidence="10" type="ORF">GCM10010517_52260</name>
</gene>
<proteinExistence type="predicted"/>
<accession>A0ABN3W4D7</accession>
<dbReference type="PROSITE" id="PS51384">
    <property type="entry name" value="FAD_FR"/>
    <property type="match status" value="1"/>
</dbReference>
<sequence>MNTLRVRAMTWEADGVLSVTLADPGGSALPRWAPGAHVDLVAEGVPTRQYSLCGDPADPFSWRVAVLREKDSRGGSAFVHETLRPGALVGFSGPRNNFPLVPAESYLFVAGGIGITPLLPMARAAAAAGVPWRLLYGGRTRASMAFLPELARYGGHVTVRPHDEHGPLDLDAALAGAPGATVYCCGPEPLLAAMEERVPGVRLERFSPRPRPEAAEPGAFQVVLKRSGVSLPVPADRTVLSVLEEAGIEVPTSCLEGVCGSCETTVIEGEVEHRDSVLTEAERAAGDTMFVCVSRCRSPRLVLDR</sequence>
<dbReference type="Pfam" id="PF00111">
    <property type="entry name" value="Fer2"/>
    <property type="match status" value="1"/>
</dbReference>
<dbReference type="CDD" id="cd00207">
    <property type="entry name" value="fer2"/>
    <property type="match status" value="1"/>
</dbReference>
<dbReference type="InterPro" id="IPR006058">
    <property type="entry name" value="2Fe2S_fd_BS"/>
</dbReference>
<evidence type="ECO:0000256" key="4">
    <source>
        <dbReference type="ARBA" id="ARBA00022723"/>
    </source>
</evidence>
<feature type="domain" description="2Fe-2S ferredoxin-type" evidence="8">
    <location>
        <begin position="220"/>
        <end position="305"/>
    </location>
</feature>
<comment type="caution">
    <text evidence="10">The sequence shown here is derived from an EMBL/GenBank/DDBJ whole genome shotgun (WGS) entry which is preliminary data.</text>
</comment>
<dbReference type="Proteomes" id="UP001500831">
    <property type="component" value="Unassembled WGS sequence"/>
</dbReference>
<feature type="domain" description="FAD-binding FR-type" evidence="9">
    <location>
        <begin position="1"/>
        <end position="101"/>
    </location>
</feature>
<evidence type="ECO:0000256" key="7">
    <source>
        <dbReference type="ARBA" id="ARBA00023014"/>
    </source>
</evidence>
<evidence type="ECO:0000256" key="3">
    <source>
        <dbReference type="ARBA" id="ARBA00022714"/>
    </source>
</evidence>
<dbReference type="InterPro" id="IPR050415">
    <property type="entry name" value="MRET"/>
</dbReference>
<evidence type="ECO:0000259" key="9">
    <source>
        <dbReference type="PROSITE" id="PS51384"/>
    </source>
</evidence>
<evidence type="ECO:0000256" key="2">
    <source>
        <dbReference type="ARBA" id="ARBA00022630"/>
    </source>
</evidence>
<comment type="cofactor">
    <cofactor evidence="1">
        <name>FAD</name>
        <dbReference type="ChEBI" id="CHEBI:57692"/>
    </cofactor>
</comment>
<dbReference type="InterPro" id="IPR036010">
    <property type="entry name" value="2Fe-2S_ferredoxin-like_sf"/>
</dbReference>
<dbReference type="SUPFAM" id="SSF52343">
    <property type="entry name" value="Ferredoxin reductase-like, C-terminal NADP-linked domain"/>
    <property type="match status" value="1"/>
</dbReference>
<evidence type="ECO:0000259" key="8">
    <source>
        <dbReference type="PROSITE" id="PS51085"/>
    </source>
</evidence>
<dbReference type="RefSeq" id="WP_344976842.1">
    <property type="nucleotide sequence ID" value="NZ_BAAAVI010000042.1"/>
</dbReference>
<dbReference type="PROSITE" id="PS51085">
    <property type="entry name" value="2FE2S_FER_2"/>
    <property type="match status" value="1"/>
</dbReference>
<keyword evidence="2" id="KW-0285">Flavoprotein</keyword>
<evidence type="ECO:0000256" key="6">
    <source>
        <dbReference type="ARBA" id="ARBA00023004"/>
    </source>
</evidence>
<name>A0ABN3W4D7_9ACTN</name>
<dbReference type="Gene3D" id="3.40.50.80">
    <property type="entry name" value="Nucleotide-binding domain of ferredoxin-NADP reductase (FNR) module"/>
    <property type="match status" value="1"/>
</dbReference>